<dbReference type="Pfam" id="PF26002">
    <property type="entry name" value="Beta-barrel_AprE"/>
    <property type="match status" value="1"/>
</dbReference>
<dbReference type="EMBL" id="JAOTIF010000008">
    <property type="protein sequence ID" value="MCU7549957.1"/>
    <property type="molecule type" value="Genomic_DNA"/>
</dbReference>
<organism evidence="4 5">
    <name type="scientific">Paraflavisolibacter caeni</name>
    <dbReference type="NCBI Taxonomy" id="2982496"/>
    <lineage>
        <taxon>Bacteria</taxon>
        <taxon>Pseudomonadati</taxon>
        <taxon>Bacteroidota</taxon>
        <taxon>Chitinophagia</taxon>
        <taxon>Chitinophagales</taxon>
        <taxon>Chitinophagaceae</taxon>
        <taxon>Paraflavisolibacter</taxon>
    </lineage>
</organism>
<feature type="transmembrane region" description="Helical" evidence="2">
    <location>
        <begin position="21"/>
        <end position="44"/>
    </location>
</feature>
<feature type="domain" description="AprE-like beta-barrel" evidence="3">
    <location>
        <begin position="271"/>
        <end position="357"/>
    </location>
</feature>
<name>A0A9X2XWJ2_9BACT</name>
<keyword evidence="2" id="KW-0812">Transmembrane</keyword>
<evidence type="ECO:0000256" key="1">
    <source>
        <dbReference type="SAM" id="Coils"/>
    </source>
</evidence>
<comment type="caution">
    <text evidence="4">The sequence shown here is derived from an EMBL/GenBank/DDBJ whole genome shotgun (WGS) entry which is preliminary data.</text>
</comment>
<dbReference type="AlphaFoldDB" id="A0A9X2XWJ2"/>
<reference evidence="4" key="1">
    <citation type="submission" date="2022-09" db="EMBL/GenBank/DDBJ databases">
        <authorList>
            <person name="Yuan C."/>
            <person name="Ke Z."/>
        </authorList>
    </citation>
    <scope>NUCLEOTIDE SEQUENCE</scope>
    <source>
        <strain evidence="4">LB-8</strain>
    </source>
</reference>
<evidence type="ECO:0000256" key="2">
    <source>
        <dbReference type="SAM" id="Phobius"/>
    </source>
</evidence>
<evidence type="ECO:0000313" key="5">
    <source>
        <dbReference type="Proteomes" id="UP001155483"/>
    </source>
</evidence>
<proteinExistence type="predicted"/>
<dbReference type="Gene3D" id="2.40.30.170">
    <property type="match status" value="1"/>
</dbReference>
<gene>
    <name evidence="4" type="ORF">OCK74_12565</name>
</gene>
<dbReference type="PANTHER" id="PTHR30386">
    <property type="entry name" value="MEMBRANE FUSION SUBUNIT OF EMRAB-TOLC MULTIDRUG EFFLUX PUMP"/>
    <property type="match status" value="1"/>
</dbReference>
<keyword evidence="2" id="KW-1133">Transmembrane helix</keyword>
<accession>A0A9X2XWJ2</accession>
<sequence>MILPFDSNCKEVYLCRLNKNVLSIYWVILFMLMLGLAALPFFYFDIAVKASGIIRPLHERTEIKAAVSGIIESIDYAEGQVVPKEAVILRIKNNSTGNQKMQTDFEIAHRQQFIHDLQLLTSNNAVTQHIYSTLISPIYKQQASRFSYQQAEQITALKKIKSELKNYTQLTAEGVMAPNELKDKKIENDKLQAATKAFRQEQLSIWQGELEKYRLELSQLQAQQQQLTQDAKYYEVKAPVRGTLQGINAKYIGGLLQAGETLGTLSPETELVAECYIPTRDAGLLRKGQEVKFQIDAFDYKYFGIVTGKLISIDNDFTLVNNQSTFKVRCSFDQKQLHLKNGFTGQLKKGLTIQARFILTQRSLWQLLFDKIDDWTNPSASEQ</sequence>
<reference evidence="4" key="2">
    <citation type="submission" date="2023-04" db="EMBL/GenBank/DDBJ databases">
        <title>Paracnuella aquatica gen. nov., sp. nov., a member of the family Chitinophagaceae isolated from a hot spring.</title>
        <authorList>
            <person name="Wang C."/>
        </authorList>
    </citation>
    <scope>NUCLEOTIDE SEQUENCE</scope>
    <source>
        <strain evidence="4">LB-8</strain>
    </source>
</reference>
<keyword evidence="2" id="KW-0472">Membrane</keyword>
<dbReference type="PANTHER" id="PTHR30386:SF28">
    <property type="entry name" value="EXPORTED PROTEIN"/>
    <property type="match status" value="1"/>
</dbReference>
<dbReference type="InterPro" id="IPR058982">
    <property type="entry name" value="Beta-barrel_AprE"/>
</dbReference>
<dbReference type="InterPro" id="IPR050739">
    <property type="entry name" value="MFP"/>
</dbReference>
<dbReference type="Proteomes" id="UP001155483">
    <property type="component" value="Unassembled WGS sequence"/>
</dbReference>
<feature type="coiled-coil region" evidence="1">
    <location>
        <begin position="181"/>
        <end position="237"/>
    </location>
</feature>
<evidence type="ECO:0000259" key="3">
    <source>
        <dbReference type="Pfam" id="PF26002"/>
    </source>
</evidence>
<keyword evidence="5" id="KW-1185">Reference proteome</keyword>
<dbReference type="RefSeq" id="WP_279297396.1">
    <property type="nucleotide sequence ID" value="NZ_JAOTIF010000008.1"/>
</dbReference>
<evidence type="ECO:0000313" key="4">
    <source>
        <dbReference type="EMBL" id="MCU7549957.1"/>
    </source>
</evidence>
<protein>
    <submittedName>
        <fullName evidence="4">HlyD family secretion protein</fullName>
    </submittedName>
</protein>
<keyword evidence="1" id="KW-0175">Coiled coil</keyword>